<dbReference type="AlphaFoldDB" id="A0A8T9AZX0"/>
<dbReference type="Proteomes" id="UP000469559">
    <property type="component" value="Unassembled WGS sequence"/>
</dbReference>
<dbReference type="PANTHER" id="PTHR14218">
    <property type="entry name" value="PROTEASE S8 TRIPEPTIDYL PEPTIDASE I CLN2"/>
    <property type="match status" value="1"/>
</dbReference>
<dbReference type="SUPFAM" id="SSF54897">
    <property type="entry name" value="Protease propeptides/inhibitors"/>
    <property type="match status" value="1"/>
</dbReference>
<comment type="cofactor">
    <cofactor evidence="8">
        <name>Ca(2+)</name>
        <dbReference type="ChEBI" id="CHEBI:29108"/>
    </cofactor>
    <text evidence="8">Binds 1 Ca(2+) ion per subunit.</text>
</comment>
<feature type="domain" description="Peptidase S53" evidence="10">
    <location>
        <begin position="231"/>
        <end position="649"/>
    </location>
</feature>
<dbReference type="Pfam" id="PF09286">
    <property type="entry name" value="Pro-kuma_activ"/>
    <property type="match status" value="1"/>
</dbReference>
<evidence type="ECO:0000256" key="2">
    <source>
        <dbReference type="ARBA" id="ARBA00022670"/>
    </source>
</evidence>
<dbReference type="SUPFAM" id="SSF52743">
    <property type="entry name" value="Subtilisin-like"/>
    <property type="match status" value="1"/>
</dbReference>
<dbReference type="GO" id="GO:0004252">
    <property type="term" value="F:serine-type endopeptidase activity"/>
    <property type="evidence" value="ECO:0007669"/>
    <property type="project" value="UniProtKB-UniRule"/>
</dbReference>
<feature type="active site" description="Charge relay system" evidence="8">
    <location>
        <position position="309"/>
    </location>
</feature>
<keyword evidence="12" id="KW-1185">Reference proteome</keyword>
<gene>
    <name evidence="11" type="primary">sed1_3</name>
    <name evidence="11" type="ORF">LARI1_G009451</name>
</gene>
<dbReference type="Gene3D" id="3.40.50.200">
    <property type="entry name" value="Peptidase S8/S53 domain"/>
    <property type="match status" value="1"/>
</dbReference>
<keyword evidence="5 8" id="KW-0720">Serine protease</keyword>
<evidence type="ECO:0000256" key="4">
    <source>
        <dbReference type="ARBA" id="ARBA00022801"/>
    </source>
</evidence>
<evidence type="ECO:0000256" key="6">
    <source>
        <dbReference type="ARBA" id="ARBA00022837"/>
    </source>
</evidence>
<dbReference type="GO" id="GO:0006508">
    <property type="term" value="P:proteolysis"/>
    <property type="evidence" value="ECO:0007669"/>
    <property type="project" value="UniProtKB-KW"/>
</dbReference>
<evidence type="ECO:0000313" key="12">
    <source>
        <dbReference type="Proteomes" id="UP000469559"/>
    </source>
</evidence>
<accession>A0A8T9AZX0</accession>
<dbReference type="GO" id="GO:0046872">
    <property type="term" value="F:metal ion binding"/>
    <property type="evidence" value="ECO:0007669"/>
    <property type="project" value="UniProtKB-UniRule"/>
</dbReference>
<keyword evidence="4 8" id="KW-0378">Hydrolase</keyword>
<dbReference type="PANTHER" id="PTHR14218:SF19">
    <property type="entry name" value="SERINE PROTEASE AORO, PUTATIVE (AFU_ORTHOLOGUE AFUA_6G10250)-RELATED"/>
    <property type="match status" value="1"/>
</dbReference>
<dbReference type="GO" id="GO:0008240">
    <property type="term" value="F:tripeptidyl-peptidase activity"/>
    <property type="evidence" value="ECO:0007669"/>
    <property type="project" value="TreeGrafter"/>
</dbReference>
<evidence type="ECO:0000256" key="8">
    <source>
        <dbReference type="PROSITE-ProRule" id="PRU01032"/>
    </source>
</evidence>
<evidence type="ECO:0000256" key="9">
    <source>
        <dbReference type="SAM" id="SignalP"/>
    </source>
</evidence>
<evidence type="ECO:0000256" key="7">
    <source>
        <dbReference type="ARBA" id="ARBA00023145"/>
    </source>
</evidence>
<protein>
    <submittedName>
        <fullName evidence="11">Tripeptidyl-peptidase sed1</fullName>
    </submittedName>
</protein>
<feature type="binding site" evidence="8">
    <location>
        <position position="608"/>
    </location>
    <ligand>
        <name>Ca(2+)</name>
        <dbReference type="ChEBI" id="CHEBI:29108"/>
    </ligand>
</feature>
<dbReference type="CDD" id="cd11377">
    <property type="entry name" value="Pro-peptidase_S53"/>
    <property type="match status" value="1"/>
</dbReference>
<comment type="caution">
    <text evidence="11">The sequence shown here is derived from an EMBL/GenBank/DDBJ whole genome shotgun (WGS) entry which is preliminary data.</text>
</comment>
<proteinExistence type="predicted"/>
<keyword evidence="9" id="KW-0732">Signal</keyword>
<dbReference type="InterPro" id="IPR050819">
    <property type="entry name" value="Tripeptidyl-peptidase_I"/>
</dbReference>
<dbReference type="PROSITE" id="PS51695">
    <property type="entry name" value="SEDOLISIN"/>
    <property type="match status" value="1"/>
</dbReference>
<keyword evidence="2 8" id="KW-0645">Protease</keyword>
<reference evidence="11 12" key="1">
    <citation type="submission" date="2018-05" db="EMBL/GenBank/DDBJ databases">
        <title>Whole genome sequencing for identification of molecular markers to develop diagnostic detection tools for the regulated plant pathogen Lachnellula willkommii.</title>
        <authorList>
            <person name="Giroux E."/>
            <person name="Bilodeau G."/>
        </authorList>
    </citation>
    <scope>NUCLEOTIDE SEQUENCE [LARGE SCALE GENOMIC DNA]</scope>
    <source>
        <strain evidence="11 12">CBS 203.66</strain>
    </source>
</reference>
<evidence type="ECO:0000259" key="10">
    <source>
        <dbReference type="PROSITE" id="PS51695"/>
    </source>
</evidence>
<dbReference type="InterPro" id="IPR015366">
    <property type="entry name" value="S53_propep"/>
</dbReference>
<dbReference type="InterPro" id="IPR036852">
    <property type="entry name" value="Peptidase_S8/S53_dom_sf"/>
</dbReference>
<evidence type="ECO:0000256" key="3">
    <source>
        <dbReference type="ARBA" id="ARBA00022723"/>
    </source>
</evidence>
<name>A0A8T9AZX0_9HELO</name>
<feature type="active site" description="Charge relay system" evidence="8">
    <location>
        <position position="305"/>
    </location>
</feature>
<keyword evidence="3 8" id="KW-0479">Metal-binding</keyword>
<evidence type="ECO:0000313" key="11">
    <source>
        <dbReference type="EMBL" id="TVY12955.1"/>
    </source>
</evidence>
<feature type="binding site" evidence="8">
    <location>
        <position position="627"/>
    </location>
    <ligand>
        <name>Ca(2+)</name>
        <dbReference type="ChEBI" id="CHEBI:29108"/>
    </ligand>
</feature>
<dbReference type="InterPro" id="IPR030400">
    <property type="entry name" value="Sedolisin_dom"/>
</dbReference>
<dbReference type="GO" id="GO:0005576">
    <property type="term" value="C:extracellular region"/>
    <property type="evidence" value="ECO:0007669"/>
    <property type="project" value="UniProtKB-SubCell"/>
</dbReference>
<feature type="chain" id="PRO_5035720891" evidence="9">
    <location>
        <begin position="19"/>
        <end position="650"/>
    </location>
</feature>
<evidence type="ECO:0000256" key="1">
    <source>
        <dbReference type="ARBA" id="ARBA00004239"/>
    </source>
</evidence>
<sequence>MRFLRSTILALAVGTSFASPTPRHGHVRHEKRASGDQLIKRSRADPSLQLPVRIALAQNNLDHGGDRLLDISDPRSANFGKHMSSKEVGDLFRPSSESISAVRHWLHDSGIELERHNVTVGRGWLKFYASVGELENLLSAQYHVYGNLNSEEAHIGCDEYHLPSEIAPHVDFVAPSVSMLRIGGEKDLKKKKRGEVKSFSPASFPPHTTPASGITSDSFAIGASEVPCHTAVTPDCLRTLYGIPLGNLSATGNEIGIFEQGDFYDQRDLNLTFEAIAPYVPQGTHPTLHGVDGGTAPMEDYIGIESLLDMSLIFPLIHPQQAILFQVDDLHALEAATGFGNTFLDALDASYCTFEGGDDPTLDPIYPDTNTTGYPAGTWNKTEQCGAYTPTNVISVSYGLGENKYSRFYWDRQCQEYMKLGLQGVSVIYSSGDSGVSNRGACITPNVTHTYDDTGAFSPSFPASCPWLTSVGATQYNDDDKTETAVNVPEEEYWSGGGFSNYWPAPSYQESTLANYFANTPPPYTNTTVYGTPYYNSSGRGYPDVSAIGQNILLYSDGSPSFVGGTSASAPIFSSIITLINEQRLAAGKSVVGFLNPTLYQNPDAFTDITTGSNPGCGTDGFPAVEGWDPVTGLGTPIFDKLLAVFLALP</sequence>
<dbReference type="EMBL" id="QGMF01001185">
    <property type="protein sequence ID" value="TVY12955.1"/>
    <property type="molecule type" value="Genomic_DNA"/>
</dbReference>
<feature type="active site" description="Charge relay system" evidence="8">
    <location>
        <position position="567"/>
    </location>
</feature>
<comment type="subcellular location">
    <subcellularLocation>
        <location evidence="1">Secreted</location>
        <location evidence="1">Extracellular space</location>
    </subcellularLocation>
</comment>
<feature type="signal peptide" evidence="9">
    <location>
        <begin position="1"/>
        <end position="18"/>
    </location>
</feature>
<keyword evidence="6 8" id="KW-0106">Calcium</keyword>
<organism evidence="11 12">
    <name type="scientific">Lachnellula arida</name>
    <dbReference type="NCBI Taxonomy" id="1316785"/>
    <lineage>
        <taxon>Eukaryota</taxon>
        <taxon>Fungi</taxon>
        <taxon>Dikarya</taxon>
        <taxon>Ascomycota</taxon>
        <taxon>Pezizomycotina</taxon>
        <taxon>Leotiomycetes</taxon>
        <taxon>Helotiales</taxon>
        <taxon>Lachnaceae</taxon>
        <taxon>Lachnellula</taxon>
    </lineage>
</organism>
<keyword evidence="7" id="KW-0865">Zymogen</keyword>
<feature type="binding site" evidence="8">
    <location>
        <position position="629"/>
    </location>
    <ligand>
        <name>Ca(2+)</name>
        <dbReference type="ChEBI" id="CHEBI:29108"/>
    </ligand>
</feature>
<dbReference type="OrthoDB" id="409122at2759"/>
<evidence type="ECO:0000256" key="5">
    <source>
        <dbReference type="ARBA" id="ARBA00022825"/>
    </source>
</evidence>
<dbReference type="CDD" id="cd04056">
    <property type="entry name" value="Peptidases_S53"/>
    <property type="match status" value="1"/>
</dbReference>
<feature type="binding site" evidence="8">
    <location>
        <position position="609"/>
    </location>
    <ligand>
        <name>Ca(2+)</name>
        <dbReference type="ChEBI" id="CHEBI:29108"/>
    </ligand>
</feature>
<dbReference type="SMART" id="SM00944">
    <property type="entry name" value="Pro-kuma_activ"/>
    <property type="match status" value="1"/>
</dbReference>